<name>A0A8S5LDE4_9CAUD</name>
<protein>
    <recommendedName>
        <fullName evidence="3">Phage protein</fullName>
    </recommendedName>
</protein>
<proteinExistence type="predicted"/>
<evidence type="ECO:0008006" key="3">
    <source>
        <dbReference type="Google" id="ProtNLM"/>
    </source>
</evidence>
<organism evidence="2">
    <name type="scientific">Siphoviridae sp. ctNqI2</name>
    <dbReference type="NCBI Taxonomy" id="2823576"/>
    <lineage>
        <taxon>Viruses</taxon>
        <taxon>Duplodnaviria</taxon>
        <taxon>Heunggongvirae</taxon>
        <taxon>Uroviricota</taxon>
        <taxon>Caudoviricetes</taxon>
    </lineage>
</organism>
<keyword evidence="1" id="KW-0175">Coiled coil</keyword>
<sequence>MAINNYELAGKPYTRGLGDNLKTVVEIRLSEGNRYSTNMRELAGDRTNEQEDVLIQAVLDIIKAELDPGSAIVKAQAKLEEAEHKIAENATKQNALSELVKQTQENARLNGKLLHIMVLNSVMSKNIAYGTIYKELVELVPLAEVGKTYLPHDLITIEDPEHVEVNGEGKRILVQLNKEFTYNDEPVSAFVTNGTLEQNGTGVAWKFEGKE</sequence>
<feature type="coiled-coil region" evidence="1">
    <location>
        <begin position="72"/>
        <end position="112"/>
    </location>
</feature>
<dbReference type="EMBL" id="BK014689">
    <property type="protein sequence ID" value="DAD67921.1"/>
    <property type="molecule type" value="Genomic_DNA"/>
</dbReference>
<evidence type="ECO:0000313" key="2">
    <source>
        <dbReference type="EMBL" id="DAD67921.1"/>
    </source>
</evidence>
<reference evidence="2" key="1">
    <citation type="journal article" date="2021" name="Proc. Natl. Acad. Sci. U.S.A.">
        <title>A Catalog of Tens of Thousands of Viruses from Human Metagenomes Reveals Hidden Associations with Chronic Diseases.</title>
        <authorList>
            <person name="Tisza M.J."/>
            <person name="Buck C.B."/>
        </authorList>
    </citation>
    <scope>NUCLEOTIDE SEQUENCE</scope>
    <source>
        <strain evidence="2">CtNqI2</strain>
    </source>
</reference>
<evidence type="ECO:0000256" key="1">
    <source>
        <dbReference type="SAM" id="Coils"/>
    </source>
</evidence>
<accession>A0A8S5LDE4</accession>